<name>A0ABW9J002_STRGJ</name>
<dbReference type="RefSeq" id="WP_409098248.1">
    <property type="nucleotide sequence ID" value="NZ_JBJVNE010000731.1"/>
</dbReference>
<dbReference type="Gene3D" id="3.90.660.10">
    <property type="match status" value="1"/>
</dbReference>
<evidence type="ECO:0000313" key="2">
    <source>
        <dbReference type="Proteomes" id="UP001631993"/>
    </source>
</evidence>
<feature type="non-terminal residue" evidence="1">
    <location>
        <position position="79"/>
    </location>
</feature>
<reference evidence="1 2" key="1">
    <citation type="submission" date="2024-12" db="EMBL/GenBank/DDBJ databases">
        <title>Forecasting of Potato common scab and diversities of Pathogenic streptomyces spp. in china.</title>
        <authorList>
            <person name="Handique U."/>
            <person name="Wu J."/>
        </authorList>
    </citation>
    <scope>NUCLEOTIDE SEQUENCE [LARGE SCALE GENOMIC DNA]</scope>
    <source>
        <strain evidence="1 2">ZRIMU1585</strain>
    </source>
</reference>
<sequence length="79" mass="8682">GASYFVVGDDERFARVVADWETRGIARQWTDTFSAFDADGTETRKSGPMRWSAPAGSRSLVLDLADGVDVESGREVERV</sequence>
<organism evidence="1 2">
    <name type="scientific">Streptomyces galilaeus</name>
    <dbReference type="NCBI Taxonomy" id="33899"/>
    <lineage>
        <taxon>Bacteria</taxon>
        <taxon>Bacillati</taxon>
        <taxon>Actinomycetota</taxon>
        <taxon>Actinomycetes</taxon>
        <taxon>Kitasatosporales</taxon>
        <taxon>Streptomycetaceae</taxon>
        <taxon>Streptomyces</taxon>
    </lineage>
</organism>
<gene>
    <name evidence="1" type="ORF">ACKI1S_49705</name>
</gene>
<dbReference type="InterPro" id="IPR036188">
    <property type="entry name" value="FAD/NAD-bd_sf"/>
</dbReference>
<feature type="non-terminal residue" evidence="1">
    <location>
        <position position="1"/>
    </location>
</feature>
<keyword evidence="2" id="KW-1185">Reference proteome</keyword>
<protein>
    <submittedName>
        <fullName evidence="1">Uncharacterized protein</fullName>
    </submittedName>
</protein>
<dbReference type="Proteomes" id="UP001631993">
    <property type="component" value="Unassembled WGS sequence"/>
</dbReference>
<proteinExistence type="predicted"/>
<comment type="caution">
    <text evidence="1">The sequence shown here is derived from an EMBL/GenBank/DDBJ whole genome shotgun (WGS) entry which is preliminary data.</text>
</comment>
<dbReference type="Gene3D" id="3.50.50.60">
    <property type="entry name" value="FAD/NAD(P)-binding domain"/>
    <property type="match status" value="1"/>
</dbReference>
<dbReference type="EMBL" id="JBJVNE010000731">
    <property type="protein sequence ID" value="MFM9654005.1"/>
    <property type="molecule type" value="Genomic_DNA"/>
</dbReference>
<accession>A0ABW9J002</accession>
<evidence type="ECO:0000313" key="1">
    <source>
        <dbReference type="EMBL" id="MFM9654005.1"/>
    </source>
</evidence>